<evidence type="ECO:0000313" key="2">
    <source>
        <dbReference type="EMBL" id="KKM28129.1"/>
    </source>
</evidence>
<organism evidence="2">
    <name type="scientific">marine sediment metagenome</name>
    <dbReference type="NCBI Taxonomy" id="412755"/>
    <lineage>
        <taxon>unclassified sequences</taxon>
        <taxon>metagenomes</taxon>
        <taxon>ecological metagenomes</taxon>
    </lineage>
</organism>
<proteinExistence type="predicted"/>
<name>A0A0F9J6U5_9ZZZZ</name>
<sequence>MLETTNFTREDFESYSKFNLVYEYKVQGNYYFKVKLVDNFFPEGLSLFDYNTQSDQIETDPQEQIKANNEILAVVGVGITIGLVVFVIKSGRWVKIKIKEGDKREVIQNEKTIAQKSELNDELNVIKFEGWD</sequence>
<dbReference type="EMBL" id="LAZR01012185">
    <property type="protein sequence ID" value="KKM28129.1"/>
    <property type="molecule type" value="Genomic_DNA"/>
</dbReference>
<evidence type="ECO:0000256" key="1">
    <source>
        <dbReference type="SAM" id="Phobius"/>
    </source>
</evidence>
<keyword evidence="1" id="KW-0472">Membrane</keyword>
<gene>
    <name evidence="2" type="ORF">LCGC14_1567760</name>
</gene>
<keyword evidence="1" id="KW-1133">Transmembrane helix</keyword>
<protein>
    <submittedName>
        <fullName evidence="2">Uncharacterized protein</fullName>
    </submittedName>
</protein>
<comment type="caution">
    <text evidence="2">The sequence shown here is derived from an EMBL/GenBank/DDBJ whole genome shotgun (WGS) entry which is preliminary data.</text>
</comment>
<reference evidence="2" key="1">
    <citation type="journal article" date="2015" name="Nature">
        <title>Complex archaea that bridge the gap between prokaryotes and eukaryotes.</title>
        <authorList>
            <person name="Spang A."/>
            <person name="Saw J.H."/>
            <person name="Jorgensen S.L."/>
            <person name="Zaremba-Niedzwiedzka K."/>
            <person name="Martijn J."/>
            <person name="Lind A.E."/>
            <person name="van Eijk R."/>
            <person name="Schleper C."/>
            <person name="Guy L."/>
            <person name="Ettema T.J."/>
        </authorList>
    </citation>
    <scope>NUCLEOTIDE SEQUENCE</scope>
</reference>
<accession>A0A0F9J6U5</accession>
<dbReference type="AlphaFoldDB" id="A0A0F9J6U5"/>
<feature type="transmembrane region" description="Helical" evidence="1">
    <location>
        <begin position="71"/>
        <end position="88"/>
    </location>
</feature>
<keyword evidence="1" id="KW-0812">Transmembrane</keyword>